<dbReference type="InterPro" id="IPR001647">
    <property type="entry name" value="HTH_TetR"/>
</dbReference>
<evidence type="ECO:0000259" key="5">
    <source>
        <dbReference type="Pfam" id="PF00440"/>
    </source>
</evidence>
<keyword evidence="8" id="KW-1185">Reference proteome</keyword>
<evidence type="ECO:0000256" key="4">
    <source>
        <dbReference type="ARBA" id="ARBA00023163"/>
    </source>
</evidence>
<keyword evidence="2" id="KW-0805">Transcription regulation</keyword>
<organism evidence="7 8">
    <name type="scientific">Gordonia aichiensis NBRC 108223</name>
    <dbReference type="NCBI Taxonomy" id="1220583"/>
    <lineage>
        <taxon>Bacteria</taxon>
        <taxon>Bacillati</taxon>
        <taxon>Actinomycetota</taxon>
        <taxon>Actinomycetes</taxon>
        <taxon>Mycobacteriales</taxon>
        <taxon>Gordoniaceae</taxon>
        <taxon>Gordonia</taxon>
    </lineage>
</organism>
<accession>L7KSQ5</accession>
<sequence>MVSKSRARAPRKSPQERAAEIRSAAVQVARTDGLPALTLRSIGARADVAPALVAHYAPSMDELVASTFTVITGAEIEEIADLLSSDPSAIGKLRRLIQTLTEPGRDDVTIAWADAFSLGRVNQSLAAAVREVMGDWQVLVQNLIAEGVETGEFSTDDAADVAWQFLGMIDGVNSHALVHYAGAPDRGRLVRRAMENELGLARGALQ</sequence>
<evidence type="ECO:0000259" key="6">
    <source>
        <dbReference type="Pfam" id="PF13977"/>
    </source>
</evidence>
<dbReference type="InterPro" id="IPR039538">
    <property type="entry name" value="BetI_C"/>
</dbReference>
<evidence type="ECO:0000256" key="1">
    <source>
        <dbReference type="ARBA" id="ARBA00022491"/>
    </source>
</evidence>
<gene>
    <name evidence="7" type="ORF">GOACH_30_00040</name>
</gene>
<dbReference type="GO" id="GO:0000976">
    <property type="term" value="F:transcription cis-regulatory region binding"/>
    <property type="evidence" value="ECO:0007669"/>
    <property type="project" value="TreeGrafter"/>
</dbReference>
<keyword evidence="4" id="KW-0804">Transcription</keyword>
<proteinExistence type="predicted"/>
<evidence type="ECO:0000256" key="3">
    <source>
        <dbReference type="ARBA" id="ARBA00023125"/>
    </source>
</evidence>
<dbReference type="Pfam" id="PF13977">
    <property type="entry name" value="TetR_C_6"/>
    <property type="match status" value="1"/>
</dbReference>
<dbReference type="GO" id="GO:0003700">
    <property type="term" value="F:DNA-binding transcription factor activity"/>
    <property type="evidence" value="ECO:0007669"/>
    <property type="project" value="TreeGrafter"/>
</dbReference>
<dbReference type="EMBL" id="BANR01000030">
    <property type="protein sequence ID" value="GAC50758.1"/>
    <property type="molecule type" value="Genomic_DNA"/>
</dbReference>
<name>L7KSQ5_9ACTN</name>
<keyword evidence="3" id="KW-0238">DNA-binding</keyword>
<reference evidence="7 8" key="1">
    <citation type="submission" date="2012-12" db="EMBL/GenBank/DDBJ databases">
        <title>Whole genome shotgun sequence of Gordonia aichiensis NBRC 108223.</title>
        <authorList>
            <person name="Isaki-Nakamura S."/>
            <person name="Hosoyama A."/>
            <person name="Tsuchikane K."/>
            <person name="Ando Y."/>
            <person name="Baba S."/>
            <person name="Ohji S."/>
            <person name="Hamada M."/>
            <person name="Tamura T."/>
            <person name="Yamazoe A."/>
            <person name="Yamazaki S."/>
            <person name="Fujita N."/>
        </authorList>
    </citation>
    <scope>NUCLEOTIDE SEQUENCE [LARGE SCALE GENOMIC DNA]</scope>
    <source>
        <strain evidence="7 8">NBRC 108223</strain>
    </source>
</reference>
<dbReference type="eggNOG" id="COG1309">
    <property type="taxonomic scope" value="Bacteria"/>
</dbReference>
<dbReference type="STRING" id="1220583.GOACH_30_00040"/>
<dbReference type="InterPro" id="IPR050109">
    <property type="entry name" value="HTH-type_TetR-like_transc_reg"/>
</dbReference>
<dbReference type="Gene3D" id="1.10.357.10">
    <property type="entry name" value="Tetracycline Repressor, domain 2"/>
    <property type="match status" value="1"/>
</dbReference>
<dbReference type="OrthoDB" id="4548508at2"/>
<dbReference type="Proteomes" id="UP000010988">
    <property type="component" value="Unassembled WGS sequence"/>
</dbReference>
<evidence type="ECO:0000313" key="8">
    <source>
        <dbReference type="Proteomes" id="UP000010988"/>
    </source>
</evidence>
<evidence type="ECO:0000256" key="2">
    <source>
        <dbReference type="ARBA" id="ARBA00023015"/>
    </source>
</evidence>
<dbReference type="InterPro" id="IPR036271">
    <property type="entry name" value="Tet_transcr_reg_TetR-rel_C_sf"/>
</dbReference>
<keyword evidence="1" id="KW-0678">Repressor</keyword>
<feature type="domain" description="HTH tetR-type" evidence="5">
    <location>
        <begin position="21"/>
        <end position="65"/>
    </location>
</feature>
<comment type="caution">
    <text evidence="7">The sequence shown here is derived from an EMBL/GenBank/DDBJ whole genome shotgun (WGS) entry which is preliminary data.</text>
</comment>
<dbReference type="AlphaFoldDB" id="L7KSQ5"/>
<dbReference type="Pfam" id="PF00440">
    <property type="entry name" value="TetR_N"/>
    <property type="match status" value="1"/>
</dbReference>
<evidence type="ECO:0000313" key="7">
    <source>
        <dbReference type="EMBL" id="GAC50758.1"/>
    </source>
</evidence>
<dbReference type="SUPFAM" id="SSF46689">
    <property type="entry name" value="Homeodomain-like"/>
    <property type="match status" value="1"/>
</dbReference>
<dbReference type="InterPro" id="IPR009057">
    <property type="entry name" value="Homeodomain-like_sf"/>
</dbReference>
<dbReference type="PANTHER" id="PTHR30055:SF234">
    <property type="entry name" value="HTH-TYPE TRANSCRIPTIONAL REGULATOR BETI"/>
    <property type="match status" value="1"/>
</dbReference>
<dbReference type="PANTHER" id="PTHR30055">
    <property type="entry name" value="HTH-TYPE TRANSCRIPTIONAL REGULATOR RUTR"/>
    <property type="match status" value="1"/>
</dbReference>
<protein>
    <submittedName>
        <fullName evidence="7">Putative TetR family transcriptional regulator</fullName>
    </submittedName>
</protein>
<feature type="domain" description="BetI-type transcriptional repressor C-terminal" evidence="6">
    <location>
        <begin position="93"/>
        <end position="190"/>
    </location>
</feature>
<dbReference type="SUPFAM" id="SSF48498">
    <property type="entry name" value="Tetracyclin repressor-like, C-terminal domain"/>
    <property type="match status" value="1"/>
</dbReference>